<organism evidence="1 2">
    <name type="scientific">Nepenthes gracilis</name>
    <name type="common">Slender pitcher plant</name>
    <dbReference type="NCBI Taxonomy" id="150966"/>
    <lineage>
        <taxon>Eukaryota</taxon>
        <taxon>Viridiplantae</taxon>
        <taxon>Streptophyta</taxon>
        <taxon>Embryophyta</taxon>
        <taxon>Tracheophyta</taxon>
        <taxon>Spermatophyta</taxon>
        <taxon>Magnoliopsida</taxon>
        <taxon>eudicotyledons</taxon>
        <taxon>Gunneridae</taxon>
        <taxon>Pentapetalae</taxon>
        <taxon>Caryophyllales</taxon>
        <taxon>Nepenthaceae</taxon>
        <taxon>Nepenthes</taxon>
    </lineage>
</organism>
<protein>
    <submittedName>
        <fullName evidence="1">Uncharacterized protein</fullName>
    </submittedName>
</protein>
<keyword evidence="2" id="KW-1185">Reference proteome</keyword>
<comment type="caution">
    <text evidence="1">The sequence shown here is derived from an EMBL/GenBank/DDBJ whole genome shotgun (WGS) entry which is preliminary data.</text>
</comment>
<gene>
    <name evidence="1" type="ORF">Nepgr_000967</name>
</gene>
<sequence length="126" mass="14109">MGKATFEMICNELNSAVAKEDAMFRAAIPVRQRAEYGDWGDSPDCHGVNFKVERAVESLIVLGDCCMLNNICEMRGEEMDPELRFEPKIDNEMIPEFTSRSVSSMRARDAIAHDILHHGLAGTCFP</sequence>
<name>A0AAD3P4D1_NEPGR</name>
<evidence type="ECO:0000313" key="1">
    <source>
        <dbReference type="EMBL" id="GMG99127.1"/>
    </source>
</evidence>
<dbReference type="AlphaFoldDB" id="A0AAD3P4D1"/>
<evidence type="ECO:0000313" key="2">
    <source>
        <dbReference type="Proteomes" id="UP001279734"/>
    </source>
</evidence>
<dbReference type="EMBL" id="BSYO01000001">
    <property type="protein sequence ID" value="GMG99127.1"/>
    <property type="molecule type" value="Genomic_DNA"/>
</dbReference>
<proteinExistence type="predicted"/>
<dbReference type="Proteomes" id="UP001279734">
    <property type="component" value="Unassembled WGS sequence"/>
</dbReference>
<accession>A0AAD3P4D1</accession>
<reference evidence="1" key="1">
    <citation type="submission" date="2023-05" db="EMBL/GenBank/DDBJ databases">
        <title>Nepenthes gracilis genome sequencing.</title>
        <authorList>
            <person name="Fukushima K."/>
        </authorList>
    </citation>
    <scope>NUCLEOTIDE SEQUENCE</scope>
    <source>
        <strain evidence="1">SING2019-196</strain>
    </source>
</reference>